<dbReference type="InterPro" id="IPR036250">
    <property type="entry name" value="AcylCo_DH-like_C"/>
</dbReference>
<evidence type="ECO:0000259" key="13">
    <source>
        <dbReference type="Pfam" id="PF01756"/>
    </source>
</evidence>
<comment type="similarity">
    <text evidence="3 10">Belongs to the acyl-CoA oxidase family.</text>
</comment>
<feature type="binding site" evidence="12">
    <location>
        <position position="183"/>
    </location>
    <ligand>
        <name>FAD</name>
        <dbReference type="ChEBI" id="CHEBI:57692"/>
    </ligand>
</feature>
<name>A0AAN7YNZ8_9MYCE</name>
<keyword evidence="7" id="KW-0560">Oxidoreductase</keyword>
<dbReference type="Proteomes" id="UP001344447">
    <property type="component" value="Unassembled WGS sequence"/>
</dbReference>
<organism evidence="16 17">
    <name type="scientific">Dictyostelium firmibasis</name>
    <dbReference type="NCBI Taxonomy" id="79012"/>
    <lineage>
        <taxon>Eukaryota</taxon>
        <taxon>Amoebozoa</taxon>
        <taxon>Evosea</taxon>
        <taxon>Eumycetozoa</taxon>
        <taxon>Dictyostelia</taxon>
        <taxon>Dictyosteliales</taxon>
        <taxon>Dictyosteliaceae</taxon>
        <taxon>Dictyostelium</taxon>
    </lineage>
</organism>
<dbReference type="GO" id="GO:0071949">
    <property type="term" value="F:FAD binding"/>
    <property type="evidence" value="ECO:0007669"/>
    <property type="project" value="InterPro"/>
</dbReference>
<evidence type="ECO:0000256" key="5">
    <source>
        <dbReference type="ARBA" id="ARBA00022827"/>
    </source>
</evidence>
<accession>A0AAN7YNZ8</accession>
<dbReference type="GO" id="GO:0005777">
    <property type="term" value="C:peroxisome"/>
    <property type="evidence" value="ECO:0007669"/>
    <property type="project" value="UniProtKB-SubCell"/>
</dbReference>
<dbReference type="PIRSF" id="PIRSF000168">
    <property type="entry name" value="Acyl-CoA_oxidase"/>
    <property type="match status" value="1"/>
</dbReference>
<dbReference type="FunFam" id="1.20.140.10:FF:000010">
    <property type="entry name" value="Acyl-coenzyme A oxidase"/>
    <property type="match status" value="1"/>
</dbReference>
<dbReference type="Gene3D" id="1.20.140.10">
    <property type="entry name" value="Butyryl-CoA Dehydrogenase, subunit A, domain 3"/>
    <property type="match status" value="2"/>
</dbReference>
<dbReference type="Pfam" id="PF01756">
    <property type="entry name" value="ACOX"/>
    <property type="match status" value="1"/>
</dbReference>
<dbReference type="InterPro" id="IPR002655">
    <property type="entry name" value="Acyl-CoA_oxidase_C"/>
</dbReference>
<protein>
    <recommendedName>
        <fullName evidence="10">Acyl-coenzyme A oxidase</fullName>
    </recommendedName>
</protein>
<keyword evidence="4 10" id="KW-0285">Flavoprotein</keyword>
<dbReference type="Gene3D" id="2.40.110.10">
    <property type="entry name" value="Butyryl-CoA Dehydrogenase, subunit A, domain 2"/>
    <property type="match status" value="1"/>
</dbReference>
<dbReference type="SUPFAM" id="SSF47203">
    <property type="entry name" value="Acyl-CoA dehydrogenase C-terminal domain-like"/>
    <property type="match status" value="2"/>
</dbReference>
<sequence length="648" mass="74350">MDVKYIINKVQLYQARNSALCNHDKARYFFFQYYKEFSQLLKTHIDNRPVIDMVSEEHKAKTHRDALEVCKMGVLDVRVIQKDPKIFLSYLTSLSGCDISLMAKLVIHFQLFGGTILELGTEEHHNKYFPDIKSMKIVGGFGMTEMGHGSNVRQIETVAEYDHNTKEFIINSPTRSSTKFWIGNMAKYGTHIVLFCRLIYKGEDKGVHGIITQIRDLDSRKVLAGIEIGDCGPKIGWNGIDNAWIRFTNYRVPKENLLNRFANISDSGEYTCQLSTPGKLFQVTISQLVFGRLLYICGPIKALVVTLRTGLTYAFNRRQFGEKGKKEDLIINYPSHYQALLPMLSHLVAFEFARDSIIERLLEPKTTDERLDETNSTISGVKALVNEYTMIYLNKLRTFCGGNGVSSYNLFGYYRNEMDIFQTAEGDGAVLYQQLSKFLLSEYKKWYKKEGVTGYIIKEVQTFLATSNPMYTHTRSIPYILSNEFHHHAFLYRFERVRSTVIEKLSHSKSKKMTFLQSWNDSLLYVIEMAKAYSHLYILEQSHLAIRRCQDPSTRNLLNDLIKLYALSNIEHDFAFFRNCNFLSSGKALAISDAIKELCIGIKPYALQIINSDYNVLIDPLLNIPLANLDGDYINHMADRVGVPKANL</sequence>
<evidence type="ECO:0000313" key="17">
    <source>
        <dbReference type="Proteomes" id="UP001344447"/>
    </source>
</evidence>
<dbReference type="GO" id="GO:0003997">
    <property type="term" value="F:acyl-CoA oxidase activity"/>
    <property type="evidence" value="ECO:0007669"/>
    <property type="project" value="InterPro"/>
</dbReference>
<dbReference type="InterPro" id="IPR046373">
    <property type="entry name" value="Acyl-CoA_Oxase/DH_mid-dom_sf"/>
</dbReference>
<evidence type="ECO:0000256" key="7">
    <source>
        <dbReference type="ARBA" id="ARBA00023002"/>
    </source>
</evidence>
<keyword evidence="17" id="KW-1185">Reference proteome</keyword>
<keyword evidence="8" id="KW-0443">Lipid metabolism</keyword>
<evidence type="ECO:0000259" key="14">
    <source>
        <dbReference type="Pfam" id="PF02770"/>
    </source>
</evidence>
<evidence type="ECO:0000256" key="12">
    <source>
        <dbReference type="PIRSR" id="PIRSR000168-2"/>
    </source>
</evidence>
<gene>
    <name evidence="16" type="ORF">RB653_009759</name>
</gene>
<evidence type="ECO:0000256" key="2">
    <source>
        <dbReference type="ARBA" id="ARBA00004275"/>
    </source>
</evidence>
<comment type="caution">
    <text evidence="16">The sequence shown here is derived from an EMBL/GenBank/DDBJ whole genome shotgun (WGS) entry which is preliminary data.</text>
</comment>
<dbReference type="InterPro" id="IPR009100">
    <property type="entry name" value="AcylCoA_DH/oxidase_NM_dom_sf"/>
</dbReference>
<dbReference type="FunFam" id="1.20.140.10:FF:000007">
    <property type="entry name" value="Acyl-coenzyme A oxidase"/>
    <property type="match status" value="1"/>
</dbReference>
<evidence type="ECO:0000256" key="10">
    <source>
        <dbReference type="PIRNR" id="PIRNR000168"/>
    </source>
</evidence>
<dbReference type="PANTHER" id="PTHR10909">
    <property type="entry name" value="ELECTRON TRANSPORT OXIDOREDUCTASE"/>
    <property type="match status" value="1"/>
</dbReference>
<evidence type="ECO:0000256" key="4">
    <source>
        <dbReference type="ARBA" id="ARBA00022630"/>
    </source>
</evidence>
<dbReference type="InterPro" id="IPR055060">
    <property type="entry name" value="ACOX_C_alpha1"/>
</dbReference>
<evidence type="ECO:0000256" key="9">
    <source>
        <dbReference type="ARBA" id="ARBA00023140"/>
    </source>
</evidence>
<comment type="cofactor">
    <cofactor evidence="1">
        <name>FAD</name>
        <dbReference type="ChEBI" id="CHEBI:57692"/>
    </cofactor>
</comment>
<dbReference type="InterPro" id="IPR012258">
    <property type="entry name" value="Acyl-CoA_oxidase"/>
</dbReference>
<feature type="binding site" evidence="12">
    <location>
        <position position="144"/>
    </location>
    <ligand>
        <name>FAD</name>
        <dbReference type="ChEBI" id="CHEBI:57692"/>
    </ligand>
</feature>
<keyword evidence="9" id="KW-0576">Peroxisome</keyword>
<evidence type="ECO:0000256" key="8">
    <source>
        <dbReference type="ARBA" id="ARBA00023098"/>
    </source>
</evidence>
<dbReference type="EMBL" id="JAVFKY010000006">
    <property type="protein sequence ID" value="KAK5574506.1"/>
    <property type="molecule type" value="Genomic_DNA"/>
</dbReference>
<keyword evidence="5 10" id="KW-0274">FAD</keyword>
<evidence type="ECO:0000313" key="16">
    <source>
        <dbReference type="EMBL" id="KAK5574506.1"/>
    </source>
</evidence>
<dbReference type="AlphaFoldDB" id="A0AAN7YNZ8"/>
<dbReference type="Pfam" id="PF22924">
    <property type="entry name" value="ACOX_C_alpha1"/>
    <property type="match status" value="1"/>
</dbReference>
<feature type="domain" description="Acyl-CoA oxidase C-terminal" evidence="13">
    <location>
        <begin position="488"/>
        <end position="641"/>
    </location>
</feature>
<proteinExistence type="inferred from homology"/>
<evidence type="ECO:0000256" key="6">
    <source>
        <dbReference type="ARBA" id="ARBA00022832"/>
    </source>
</evidence>
<dbReference type="FunFam" id="2.40.110.10:FF:000005">
    <property type="entry name" value="Acyl-coenzyme A oxidase"/>
    <property type="match status" value="1"/>
</dbReference>
<comment type="subcellular location">
    <subcellularLocation>
        <location evidence="2">Peroxisome</location>
    </subcellularLocation>
</comment>
<dbReference type="GO" id="GO:0033540">
    <property type="term" value="P:fatty acid beta-oxidation using acyl-CoA oxidase"/>
    <property type="evidence" value="ECO:0007669"/>
    <property type="project" value="TreeGrafter"/>
</dbReference>
<dbReference type="InterPro" id="IPR006091">
    <property type="entry name" value="Acyl-CoA_Oxase/DH_mid-dom"/>
</dbReference>
<dbReference type="PANTHER" id="PTHR10909:SF267">
    <property type="entry name" value="ACYL-COENZYME A OXIDASE"/>
    <property type="match status" value="1"/>
</dbReference>
<reference evidence="16 17" key="1">
    <citation type="submission" date="2023-11" db="EMBL/GenBank/DDBJ databases">
        <title>Dfirmibasis_genome.</title>
        <authorList>
            <person name="Edelbroek B."/>
            <person name="Kjellin J."/>
            <person name="Jerlstrom-Hultqvist J."/>
            <person name="Soderbom F."/>
        </authorList>
    </citation>
    <scope>NUCLEOTIDE SEQUENCE [LARGE SCALE GENOMIC DNA]</scope>
    <source>
        <strain evidence="16 17">TNS-C-14</strain>
    </source>
</reference>
<feature type="active site" description="Proton acceptor" evidence="11">
    <location>
        <position position="425"/>
    </location>
</feature>
<dbReference type="GO" id="GO:0055088">
    <property type="term" value="P:lipid homeostasis"/>
    <property type="evidence" value="ECO:0007669"/>
    <property type="project" value="TreeGrafter"/>
</dbReference>
<evidence type="ECO:0000256" key="11">
    <source>
        <dbReference type="PIRSR" id="PIRSR000168-1"/>
    </source>
</evidence>
<dbReference type="SUPFAM" id="SSF56645">
    <property type="entry name" value="Acyl-CoA dehydrogenase NM domain-like"/>
    <property type="match status" value="1"/>
</dbReference>
<dbReference type="GO" id="GO:0005504">
    <property type="term" value="F:fatty acid binding"/>
    <property type="evidence" value="ECO:0007669"/>
    <property type="project" value="TreeGrafter"/>
</dbReference>
<evidence type="ECO:0000256" key="3">
    <source>
        <dbReference type="ARBA" id="ARBA00006288"/>
    </source>
</evidence>
<keyword evidence="6" id="KW-0276">Fatty acid metabolism</keyword>
<evidence type="ECO:0000256" key="1">
    <source>
        <dbReference type="ARBA" id="ARBA00001974"/>
    </source>
</evidence>
<feature type="domain" description="Acyl-CoA oxidase C-alpha1" evidence="15">
    <location>
        <begin position="288"/>
        <end position="440"/>
    </location>
</feature>
<feature type="domain" description="Acyl-CoA oxidase/dehydrogenase middle" evidence="14">
    <location>
        <begin position="140"/>
        <end position="249"/>
    </location>
</feature>
<dbReference type="Pfam" id="PF02770">
    <property type="entry name" value="Acyl-CoA_dh_M"/>
    <property type="match status" value="1"/>
</dbReference>
<evidence type="ECO:0000259" key="15">
    <source>
        <dbReference type="Pfam" id="PF22924"/>
    </source>
</evidence>